<protein>
    <submittedName>
        <fullName evidence="4">CBS domain-containing protein</fullName>
    </submittedName>
</protein>
<dbReference type="RefSeq" id="WP_090501834.1">
    <property type="nucleotide sequence ID" value="NZ_FNCH01000013.1"/>
</dbReference>
<dbReference type="OrthoDB" id="1523762at2"/>
<dbReference type="Gene3D" id="3.10.580.10">
    <property type="entry name" value="CBS-domain"/>
    <property type="match status" value="1"/>
</dbReference>
<keyword evidence="1 2" id="KW-0129">CBS domain</keyword>
<dbReference type="InterPro" id="IPR046342">
    <property type="entry name" value="CBS_dom_sf"/>
</dbReference>
<dbReference type="PROSITE" id="PS51371">
    <property type="entry name" value="CBS"/>
    <property type="match status" value="1"/>
</dbReference>
<dbReference type="InterPro" id="IPR051257">
    <property type="entry name" value="Diverse_CBS-Domain"/>
</dbReference>
<feature type="domain" description="CBS" evidence="3">
    <location>
        <begin position="7"/>
        <end position="62"/>
    </location>
</feature>
<evidence type="ECO:0000313" key="5">
    <source>
        <dbReference type="Proteomes" id="UP000199643"/>
    </source>
</evidence>
<proteinExistence type="predicted"/>
<dbReference type="STRING" id="405671.SAMN05421827_113105"/>
<dbReference type="Proteomes" id="UP000199643">
    <property type="component" value="Unassembled WGS sequence"/>
</dbReference>
<dbReference type="EMBL" id="FNCH01000013">
    <property type="protein sequence ID" value="SDG94901.1"/>
    <property type="molecule type" value="Genomic_DNA"/>
</dbReference>
<evidence type="ECO:0000259" key="3">
    <source>
        <dbReference type="PROSITE" id="PS51371"/>
    </source>
</evidence>
<sequence>MFAAEIISDAIPSLRTDDTVQKALDRMHDFKLKHLPVVNEVTLLGLVSEDDLLNIADHDTPLSDNAVNMLNVFVLDNVHAYDVLRLFNQLNLTAVPVLDQHKNYAGLIPVSSMVNAMAEQYAVNEPGGIIVLEISNRDNSLAHIAQIVEADNAQVLSSYVNSFEDSTRLEVTLKVNKTEITSLVAAFERYDYLVKEVYNNTQIDDGSQERYDSFMNYLNV</sequence>
<gene>
    <name evidence="4" type="ORF">SAMN05421827_113105</name>
</gene>
<dbReference type="PANTHER" id="PTHR43080:SF2">
    <property type="entry name" value="CBS DOMAIN-CONTAINING PROTEIN"/>
    <property type="match status" value="1"/>
</dbReference>
<organism evidence="4 5">
    <name type="scientific">Pedobacter terrae</name>
    <dbReference type="NCBI Taxonomy" id="405671"/>
    <lineage>
        <taxon>Bacteria</taxon>
        <taxon>Pseudomonadati</taxon>
        <taxon>Bacteroidota</taxon>
        <taxon>Sphingobacteriia</taxon>
        <taxon>Sphingobacteriales</taxon>
        <taxon>Sphingobacteriaceae</taxon>
        <taxon>Pedobacter</taxon>
    </lineage>
</organism>
<name>A0A1G7YEI3_9SPHI</name>
<keyword evidence="5" id="KW-1185">Reference proteome</keyword>
<evidence type="ECO:0000256" key="1">
    <source>
        <dbReference type="ARBA" id="ARBA00023122"/>
    </source>
</evidence>
<dbReference type="PANTHER" id="PTHR43080">
    <property type="entry name" value="CBS DOMAIN-CONTAINING PROTEIN CBSX3, MITOCHONDRIAL"/>
    <property type="match status" value="1"/>
</dbReference>
<accession>A0A1G7YEI3</accession>
<dbReference type="InterPro" id="IPR000644">
    <property type="entry name" value="CBS_dom"/>
</dbReference>
<dbReference type="AlphaFoldDB" id="A0A1G7YEI3"/>
<dbReference type="SUPFAM" id="SSF54631">
    <property type="entry name" value="CBS-domain pair"/>
    <property type="match status" value="1"/>
</dbReference>
<dbReference type="SMART" id="SM00116">
    <property type="entry name" value="CBS"/>
    <property type="match status" value="1"/>
</dbReference>
<reference evidence="5" key="1">
    <citation type="submission" date="2016-10" db="EMBL/GenBank/DDBJ databases">
        <authorList>
            <person name="Varghese N."/>
            <person name="Submissions S."/>
        </authorList>
    </citation>
    <scope>NUCLEOTIDE SEQUENCE [LARGE SCALE GENOMIC DNA]</scope>
    <source>
        <strain evidence="5">DSM 17933</strain>
    </source>
</reference>
<evidence type="ECO:0000256" key="2">
    <source>
        <dbReference type="PROSITE-ProRule" id="PRU00703"/>
    </source>
</evidence>
<dbReference type="Pfam" id="PF00571">
    <property type="entry name" value="CBS"/>
    <property type="match status" value="1"/>
</dbReference>
<evidence type="ECO:0000313" key="4">
    <source>
        <dbReference type="EMBL" id="SDG94901.1"/>
    </source>
</evidence>